<reference evidence="12" key="1">
    <citation type="journal article" date="2020" name="Nature">
        <title>Giant virus diversity and host interactions through global metagenomics.</title>
        <authorList>
            <person name="Schulz F."/>
            <person name="Roux S."/>
            <person name="Paez-Espino D."/>
            <person name="Jungbluth S."/>
            <person name="Walsh D.A."/>
            <person name="Denef V.J."/>
            <person name="McMahon K.D."/>
            <person name="Konstantinidis K.T."/>
            <person name="Eloe-Fadrosh E.A."/>
            <person name="Kyrpides N.C."/>
            <person name="Woyke T."/>
        </authorList>
    </citation>
    <scope>NUCLEOTIDE SEQUENCE</scope>
    <source>
        <strain evidence="12">GVMAG-S-ERX555907-63</strain>
    </source>
</reference>
<organism evidence="12">
    <name type="scientific">viral metagenome</name>
    <dbReference type="NCBI Taxonomy" id="1070528"/>
    <lineage>
        <taxon>unclassified sequences</taxon>
        <taxon>metagenomes</taxon>
        <taxon>organismal metagenomes</taxon>
    </lineage>
</organism>
<dbReference type="GO" id="GO:0004648">
    <property type="term" value="F:O-phospho-L-serine:2-oxoglutarate aminotransferase activity"/>
    <property type="evidence" value="ECO:0007669"/>
    <property type="project" value="UniProtKB-EC"/>
</dbReference>
<dbReference type="EMBL" id="MN741019">
    <property type="protein sequence ID" value="QHU22888.1"/>
    <property type="molecule type" value="Genomic_DNA"/>
</dbReference>
<dbReference type="InterPro" id="IPR015421">
    <property type="entry name" value="PyrdxlP-dep_Trfase_major"/>
</dbReference>
<keyword evidence="6" id="KW-0028">Amino-acid biosynthesis</keyword>
<dbReference type="Pfam" id="PF00266">
    <property type="entry name" value="Aminotran_5"/>
    <property type="match status" value="1"/>
</dbReference>
<dbReference type="PANTHER" id="PTHR43247:SF1">
    <property type="entry name" value="PHOSPHOSERINE AMINOTRANSFERASE"/>
    <property type="match status" value="1"/>
</dbReference>
<protein>
    <recommendedName>
        <fullName evidence="4">phosphoserine transaminase</fullName>
        <ecNumber evidence="4">2.6.1.52</ecNumber>
    </recommendedName>
</protein>
<dbReference type="InterPro" id="IPR022278">
    <property type="entry name" value="Pser_aminoTfrase"/>
</dbReference>
<dbReference type="SUPFAM" id="SSF53383">
    <property type="entry name" value="PLP-dependent transferases"/>
    <property type="match status" value="1"/>
</dbReference>
<evidence type="ECO:0000256" key="4">
    <source>
        <dbReference type="ARBA" id="ARBA00013030"/>
    </source>
</evidence>
<keyword evidence="8" id="KW-0663">Pyridoxal phosphate</keyword>
<comment type="similarity">
    <text evidence="3">Belongs to the class-V pyridoxal-phosphate-dependent aminotransferase family. SerC subfamily.</text>
</comment>
<evidence type="ECO:0000256" key="9">
    <source>
        <dbReference type="ARBA" id="ARBA00023299"/>
    </source>
</evidence>
<evidence type="ECO:0000256" key="8">
    <source>
        <dbReference type="ARBA" id="ARBA00022898"/>
    </source>
</evidence>
<sequence length="367" mass="41525">MNIINFSAGPCQLNKNILEAASKDIINYNQTGISICELSHHTEAWKDLYKETIANSIEFLQIPESHGCFFMNGGGTHQFSAICCNLCSQRSKIQVLVTGFWSQKASLEISKFCKVVVVYKESDLVDSCEYNFTYYCENETTIGFEFRNGLDFNPINHFLVCDMCSILGSKFVDIKKYGVIFSSLSKNLGISGSTLIIANKELLSNQNSGTSENIPIVMDWTPSLNLNGPTPSIMSIYMTGLNVKRMLERGGLKYYDNLSIVKSNLFYEYIDNSNGFYFNNIPKQHRSRTNITFSVKDSQNISSLFTNKAKLNGFIGTAHHPSNPDKGCRISLYNSLELDELTQFINFMESFKIDFEKNSLNYIEHIN</sequence>
<feature type="domain" description="Aminotransferase class V" evidence="11">
    <location>
        <begin position="4"/>
        <end position="343"/>
    </location>
</feature>
<dbReference type="PIRSF" id="PIRSF000525">
    <property type="entry name" value="SerC"/>
    <property type="match status" value="1"/>
</dbReference>
<dbReference type="InterPro" id="IPR015422">
    <property type="entry name" value="PyrdxlP-dep_Trfase_small"/>
</dbReference>
<keyword evidence="9" id="KW-0718">Serine biosynthesis</keyword>
<proteinExistence type="inferred from homology"/>
<comment type="catalytic activity">
    <reaction evidence="10">
        <text>O-phospho-L-serine + 2-oxoglutarate = 3-phosphooxypyruvate + L-glutamate</text>
        <dbReference type="Rhea" id="RHEA:14329"/>
        <dbReference type="ChEBI" id="CHEBI:16810"/>
        <dbReference type="ChEBI" id="CHEBI:18110"/>
        <dbReference type="ChEBI" id="CHEBI:29985"/>
        <dbReference type="ChEBI" id="CHEBI:57524"/>
        <dbReference type="EC" id="2.6.1.52"/>
    </reaction>
</comment>
<evidence type="ECO:0000256" key="7">
    <source>
        <dbReference type="ARBA" id="ARBA00022679"/>
    </source>
</evidence>
<dbReference type="AlphaFoldDB" id="A0A6C0L330"/>
<dbReference type="GO" id="GO:0030170">
    <property type="term" value="F:pyridoxal phosphate binding"/>
    <property type="evidence" value="ECO:0007669"/>
    <property type="project" value="TreeGrafter"/>
</dbReference>
<keyword evidence="7" id="KW-0808">Transferase</keyword>
<name>A0A6C0L330_9ZZZZ</name>
<dbReference type="Gene3D" id="3.40.640.10">
    <property type="entry name" value="Type I PLP-dependent aspartate aminotransferase-like (Major domain)"/>
    <property type="match status" value="1"/>
</dbReference>
<dbReference type="EC" id="2.6.1.52" evidence="4"/>
<evidence type="ECO:0000256" key="3">
    <source>
        <dbReference type="ARBA" id="ARBA00006904"/>
    </source>
</evidence>
<dbReference type="GO" id="GO:0006564">
    <property type="term" value="P:L-serine biosynthetic process"/>
    <property type="evidence" value="ECO:0007669"/>
    <property type="project" value="UniProtKB-KW"/>
</dbReference>
<evidence type="ECO:0000256" key="10">
    <source>
        <dbReference type="ARBA" id="ARBA00049007"/>
    </source>
</evidence>
<evidence type="ECO:0000256" key="2">
    <source>
        <dbReference type="ARBA" id="ARBA00005099"/>
    </source>
</evidence>
<dbReference type="GO" id="GO:0005737">
    <property type="term" value="C:cytoplasm"/>
    <property type="evidence" value="ECO:0007669"/>
    <property type="project" value="TreeGrafter"/>
</dbReference>
<evidence type="ECO:0000256" key="6">
    <source>
        <dbReference type="ARBA" id="ARBA00022605"/>
    </source>
</evidence>
<accession>A0A6C0L330</accession>
<comment type="cofactor">
    <cofactor evidence="1">
        <name>pyridoxal 5'-phosphate</name>
        <dbReference type="ChEBI" id="CHEBI:597326"/>
    </cofactor>
</comment>
<dbReference type="PANTHER" id="PTHR43247">
    <property type="entry name" value="PHOSPHOSERINE AMINOTRANSFERASE"/>
    <property type="match status" value="1"/>
</dbReference>
<evidence type="ECO:0000256" key="5">
    <source>
        <dbReference type="ARBA" id="ARBA00022576"/>
    </source>
</evidence>
<evidence type="ECO:0000256" key="1">
    <source>
        <dbReference type="ARBA" id="ARBA00001933"/>
    </source>
</evidence>
<dbReference type="InterPro" id="IPR015424">
    <property type="entry name" value="PyrdxlP-dep_Trfase"/>
</dbReference>
<dbReference type="Gene3D" id="3.90.1150.10">
    <property type="entry name" value="Aspartate Aminotransferase, domain 1"/>
    <property type="match status" value="1"/>
</dbReference>
<evidence type="ECO:0000313" key="12">
    <source>
        <dbReference type="EMBL" id="QHU22888.1"/>
    </source>
</evidence>
<dbReference type="InterPro" id="IPR000192">
    <property type="entry name" value="Aminotrans_V_dom"/>
</dbReference>
<keyword evidence="5" id="KW-0032">Aminotransferase</keyword>
<dbReference type="UniPathway" id="UPA00135">
    <property type="reaction ID" value="UER00197"/>
</dbReference>
<comment type="pathway">
    <text evidence="2">Amino-acid biosynthesis; L-serine biosynthesis; L-serine from 3-phospho-D-glycerate: step 2/3.</text>
</comment>
<evidence type="ECO:0000259" key="11">
    <source>
        <dbReference type="Pfam" id="PF00266"/>
    </source>
</evidence>
<dbReference type="HAMAP" id="MF_00160">
    <property type="entry name" value="SerC_aminotrans_5"/>
    <property type="match status" value="1"/>
</dbReference>
<dbReference type="NCBIfam" id="NF003764">
    <property type="entry name" value="PRK05355.1"/>
    <property type="match status" value="1"/>
</dbReference>